<evidence type="ECO:0000313" key="1">
    <source>
        <dbReference type="EMBL" id="ABD44872.1"/>
    </source>
</evidence>
<dbReference type="HOGENOM" id="CLU_531835_0_0_5"/>
<dbReference type="EMBL" id="CP000236">
    <property type="protein sequence ID" value="ABD44872.1"/>
    <property type="molecule type" value="Genomic_DNA"/>
</dbReference>
<sequence>MITNRSGSDRLKPGAFLGISSCVDHRLVRPGYIKKMVDSLTLERRKLEEARTSLIMYEYSLQFYSLLILFFKVLRNNYGSRQTLQKHIEMRGITTLLKNKKVLLNDAFARKFINCMVNKVVGFIIDKKQAQKLWVEKEEYAREICYKVINDINKKRKSLDIQNLTEEEIVSQDDKMDEALFGAYTEQVRIFSEVKDQQQGFNFLKCIPSLSEIFDASDVLRSSEICSSIRSAVEISRVDAIELEMLLKYIILGNSVDVIKVNFLFSALKNCLKNIYCKIAENFVDVRESRSSSSDIHQVQLHEQIGVICKNLVKVSMPAEDICNMYTEIYYTLSLRFNMISKEIEDLLIAVFIGNEKGEVEEFKKKDIIRSLYDCQLKSIYSIIEADCCCADLLFVNRRVKSVIMSLCVQRDDIIDHMSNVEKLLISAAKYQDIVADFVSHDVPVSNEDLLLKCDNITQLKKSLKSGERVNSSVATILTEDLGVIDSQIQKLEESLNMLISRRCVRAGSCIV</sequence>
<dbReference type="KEGG" id="ech:ECH_0289"/>
<keyword evidence="2" id="KW-1185">Reference proteome</keyword>
<accession>Q2GHH3</accession>
<dbReference type="AlphaFoldDB" id="Q2GHH3"/>
<dbReference type="RefSeq" id="WP_011452514.1">
    <property type="nucleotide sequence ID" value="NC_007799.1"/>
</dbReference>
<evidence type="ECO:0000313" key="2">
    <source>
        <dbReference type="Proteomes" id="UP000008320"/>
    </source>
</evidence>
<proteinExistence type="predicted"/>
<dbReference type="Proteomes" id="UP000008320">
    <property type="component" value="Chromosome"/>
</dbReference>
<gene>
    <name evidence="1" type="ordered locus">ECH_0289</name>
</gene>
<protein>
    <submittedName>
        <fullName evidence="1">Uncharacterized protein</fullName>
    </submittedName>
</protein>
<organism evidence="1 2">
    <name type="scientific">Ehrlichia chaffeensis (strain ATCC CRL-10679 / Arkansas)</name>
    <dbReference type="NCBI Taxonomy" id="205920"/>
    <lineage>
        <taxon>Bacteria</taxon>
        <taxon>Pseudomonadati</taxon>
        <taxon>Pseudomonadota</taxon>
        <taxon>Alphaproteobacteria</taxon>
        <taxon>Rickettsiales</taxon>
        <taxon>Anaplasmataceae</taxon>
        <taxon>Ehrlichia</taxon>
    </lineage>
</organism>
<name>Q2GHH3_EHRCR</name>
<reference evidence="1 2" key="1">
    <citation type="journal article" date="2006" name="PLoS Genet.">
        <title>Comparative genomics of emerging human ehrlichiosis agents.</title>
        <authorList>
            <person name="Dunning Hotopp J.C."/>
            <person name="Lin M."/>
            <person name="Madupu R."/>
            <person name="Crabtree J."/>
            <person name="Angiuoli S.V."/>
            <person name="Eisen J.A."/>
            <person name="Seshadri R."/>
            <person name="Ren Q."/>
            <person name="Wu M."/>
            <person name="Utterback T.R."/>
            <person name="Smith S."/>
            <person name="Lewis M."/>
            <person name="Khouri H."/>
            <person name="Zhang C."/>
            <person name="Niu H."/>
            <person name="Lin Q."/>
            <person name="Ohashi N."/>
            <person name="Zhi N."/>
            <person name="Nelson W."/>
            <person name="Brinkac L.M."/>
            <person name="Dodson R.J."/>
            <person name="Rosovitz M.J."/>
            <person name="Sundaram J."/>
            <person name="Daugherty S.C."/>
            <person name="Davidsen T."/>
            <person name="Durkin A.S."/>
            <person name="Gwinn M."/>
            <person name="Haft D.H."/>
            <person name="Selengut J.D."/>
            <person name="Sullivan S.A."/>
            <person name="Zafar N."/>
            <person name="Zhou L."/>
            <person name="Benahmed F."/>
            <person name="Forberger H."/>
            <person name="Halpin R."/>
            <person name="Mulligan S."/>
            <person name="Robinson J."/>
            <person name="White O."/>
            <person name="Rikihisa Y."/>
            <person name="Tettelin H."/>
        </authorList>
    </citation>
    <scope>NUCLEOTIDE SEQUENCE [LARGE SCALE GENOMIC DNA]</scope>
    <source>
        <strain evidence="2">ATCC CRL-10679 / Arkansas</strain>
    </source>
</reference>